<proteinExistence type="predicted"/>
<reference evidence="1" key="2">
    <citation type="submission" date="2020-11" db="EMBL/GenBank/DDBJ databases">
        <authorList>
            <person name="McCartney M.A."/>
            <person name="Auch B."/>
            <person name="Kono T."/>
            <person name="Mallez S."/>
            <person name="Becker A."/>
            <person name="Gohl D.M."/>
            <person name="Silverstein K.A.T."/>
            <person name="Koren S."/>
            <person name="Bechman K.B."/>
            <person name="Herman A."/>
            <person name="Abrahante J.E."/>
            <person name="Garbe J."/>
        </authorList>
    </citation>
    <scope>NUCLEOTIDE SEQUENCE</scope>
    <source>
        <strain evidence="1">Duluth1</strain>
        <tissue evidence="1">Whole animal</tissue>
    </source>
</reference>
<gene>
    <name evidence="1" type="ORF">DPMN_076477</name>
</gene>
<dbReference type="EMBL" id="JAIWYP010000015">
    <property type="protein sequence ID" value="KAH3701488.1"/>
    <property type="molecule type" value="Genomic_DNA"/>
</dbReference>
<comment type="caution">
    <text evidence="1">The sequence shown here is derived from an EMBL/GenBank/DDBJ whole genome shotgun (WGS) entry which is preliminary data.</text>
</comment>
<keyword evidence="2" id="KW-1185">Reference proteome</keyword>
<name>A0A9D3YNR0_DREPO</name>
<organism evidence="1 2">
    <name type="scientific">Dreissena polymorpha</name>
    <name type="common">Zebra mussel</name>
    <name type="synonym">Mytilus polymorpha</name>
    <dbReference type="NCBI Taxonomy" id="45954"/>
    <lineage>
        <taxon>Eukaryota</taxon>
        <taxon>Metazoa</taxon>
        <taxon>Spiralia</taxon>
        <taxon>Lophotrochozoa</taxon>
        <taxon>Mollusca</taxon>
        <taxon>Bivalvia</taxon>
        <taxon>Autobranchia</taxon>
        <taxon>Heteroconchia</taxon>
        <taxon>Euheterodonta</taxon>
        <taxon>Imparidentia</taxon>
        <taxon>Neoheterodontei</taxon>
        <taxon>Myida</taxon>
        <taxon>Dreissenoidea</taxon>
        <taxon>Dreissenidae</taxon>
        <taxon>Dreissena</taxon>
    </lineage>
</organism>
<sequence>MSGRALVRMTVWLGSEGFSGKVKSWLGDRCVVASKVMSWRALVRMTVWLG</sequence>
<protein>
    <submittedName>
        <fullName evidence="1">Uncharacterized protein</fullName>
    </submittedName>
</protein>
<dbReference type="AlphaFoldDB" id="A0A9D3YNR0"/>
<dbReference type="Proteomes" id="UP000828390">
    <property type="component" value="Unassembled WGS sequence"/>
</dbReference>
<evidence type="ECO:0000313" key="1">
    <source>
        <dbReference type="EMBL" id="KAH3701488.1"/>
    </source>
</evidence>
<evidence type="ECO:0000313" key="2">
    <source>
        <dbReference type="Proteomes" id="UP000828390"/>
    </source>
</evidence>
<accession>A0A9D3YNR0</accession>
<reference evidence="1" key="1">
    <citation type="journal article" date="2019" name="bioRxiv">
        <title>The Genome of the Zebra Mussel, Dreissena polymorpha: A Resource for Invasive Species Research.</title>
        <authorList>
            <person name="McCartney M.A."/>
            <person name="Auch B."/>
            <person name="Kono T."/>
            <person name="Mallez S."/>
            <person name="Zhang Y."/>
            <person name="Obille A."/>
            <person name="Becker A."/>
            <person name="Abrahante J.E."/>
            <person name="Garbe J."/>
            <person name="Badalamenti J.P."/>
            <person name="Herman A."/>
            <person name="Mangelson H."/>
            <person name="Liachko I."/>
            <person name="Sullivan S."/>
            <person name="Sone E.D."/>
            <person name="Koren S."/>
            <person name="Silverstein K.A.T."/>
            <person name="Beckman K.B."/>
            <person name="Gohl D.M."/>
        </authorList>
    </citation>
    <scope>NUCLEOTIDE SEQUENCE</scope>
    <source>
        <strain evidence="1">Duluth1</strain>
        <tissue evidence="1">Whole animal</tissue>
    </source>
</reference>